<keyword evidence="5 9" id="KW-1133">Transmembrane helix</keyword>
<dbReference type="KEGG" id="dpx:DAPPUDRAFT_247527"/>
<keyword evidence="3" id="KW-1003">Cell membrane</keyword>
<evidence type="ECO:0000256" key="6">
    <source>
        <dbReference type="ARBA" id="ARBA00023136"/>
    </source>
</evidence>
<keyword evidence="6 9" id="KW-0472">Membrane</keyword>
<feature type="transmembrane region" description="Helical" evidence="9">
    <location>
        <begin position="108"/>
        <end position="126"/>
    </location>
</feature>
<keyword evidence="12" id="KW-1185">Reference proteome</keyword>
<evidence type="ECO:0000256" key="8">
    <source>
        <dbReference type="ARBA" id="ARBA00023180"/>
    </source>
</evidence>
<evidence type="ECO:0000256" key="9">
    <source>
        <dbReference type="SAM" id="Phobius"/>
    </source>
</evidence>
<dbReference type="AlphaFoldDB" id="E9GSL7"/>
<dbReference type="SUPFAM" id="SSF53850">
    <property type="entry name" value="Periplasmic binding protein-like II"/>
    <property type="match status" value="1"/>
</dbReference>
<dbReference type="InParanoid" id="E9GSL7"/>
<dbReference type="GO" id="GO:0005886">
    <property type="term" value="C:plasma membrane"/>
    <property type="evidence" value="ECO:0007669"/>
    <property type="project" value="UniProtKB-SubCell"/>
</dbReference>
<sequence length="347" mass="38380">MKGKHLIVTTAIPQCDIVVGAFAMTAARLVISEFVPGVFYTSVASVIAMPESMNNVAAVVKPFQPWVWIGIICVIPCVLLVLFCLQRWYPTSYNREVEFGQTKEKSKLSSSFGFTAILFYVFGVLLNQGAYCPDKRLVVRIVAAVWCLAAFVLVTGYNSLLISYVTSPNAEPLIQSIKDLGHTFDIHVVVDAGLGIDYILSVGAVRATNATSGFYKEMGDKLRSYPNSRCPKPEVCVDLVKSGNHAYIAVTIAALLSMKKDFISTGKCDLTMAKQKEFAPALAWVLPKHSPLREDVTKGFAVIEILDYGLLYIWAQRYQTDVRKCQDKAEKMMHLKPSYSTAHLVNV</sequence>
<feature type="transmembrane region" description="Helical" evidence="9">
    <location>
        <begin position="66"/>
        <end position="88"/>
    </location>
</feature>
<evidence type="ECO:0000313" key="12">
    <source>
        <dbReference type="Proteomes" id="UP000000305"/>
    </source>
</evidence>
<keyword evidence="7" id="KW-0675">Receptor</keyword>
<dbReference type="Pfam" id="PF00060">
    <property type="entry name" value="Lig_chan"/>
    <property type="match status" value="1"/>
</dbReference>
<keyword evidence="4 9" id="KW-0812">Transmembrane</keyword>
<protein>
    <recommendedName>
        <fullName evidence="10">Ionotropic glutamate receptor C-terminal domain-containing protein</fullName>
    </recommendedName>
</protein>
<evidence type="ECO:0000256" key="4">
    <source>
        <dbReference type="ARBA" id="ARBA00022692"/>
    </source>
</evidence>
<dbReference type="FunFam" id="1.10.287.70:FF:000281">
    <property type="entry name" value="Uncharacterized protein"/>
    <property type="match status" value="1"/>
</dbReference>
<dbReference type="GO" id="GO:0050906">
    <property type="term" value="P:detection of stimulus involved in sensory perception"/>
    <property type="evidence" value="ECO:0007669"/>
    <property type="project" value="UniProtKB-ARBA"/>
</dbReference>
<evidence type="ECO:0000313" key="11">
    <source>
        <dbReference type="EMBL" id="EFX77451.1"/>
    </source>
</evidence>
<dbReference type="EMBL" id="GL732562">
    <property type="protein sequence ID" value="EFX77451.1"/>
    <property type="molecule type" value="Genomic_DNA"/>
</dbReference>
<keyword evidence="8" id="KW-0325">Glycoprotein</keyword>
<proteinExistence type="inferred from homology"/>
<dbReference type="eggNOG" id="KOG1052">
    <property type="taxonomic scope" value="Eukaryota"/>
</dbReference>
<dbReference type="InterPro" id="IPR001320">
    <property type="entry name" value="Iontro_rcpt_C"/>
</dbReference>
<dbReference type="STRING" id="6669.E9GSL7"/>
<evidence type="ECO:0000256" key="1">
    <source>
        <dbReference type="ARBA" id="ARBA00004651"/>
    </source>
</evidence>
<feature type="domain" description="Ionotropic glutamate receptor C-terminal" evidence="10">
    <location>
        <begin position="67"/>
        <end position="274"/>
    </location>
</feature>
<dbReference type="GO" id="GO:0015276">
    <property type="term" value="F:ligand-gated monoatomic ion channel activity"/>
    <property type="evidence" value="ECO:0007669"/>
    <property type="project" value="InterPro"/>
</dbReference>
<dbReference type="PANTHER" id="PTHR42643:SF24">
    <property type="entry name" value="IONOTROPIC RECEPTOR 60A"/>
    <property type="match status" value="1"/>
</dbReference>
<evidence type="ECO:0000259" key="10">
    <source>
        <dbReference type="Pfam" id="PF00060"/>
    </source>
</evidence>
<evidence type="ECO:0000256" key="7">
    <source>
        <dbReference type="ARBA" id="ARBA00023170"/>
    </source>
</evidence>
<dbReference type="InterPro" id="IPR052192">
    <property type="entry name" value="Insect_Ionotropic_Sensory_Rcpt"/>
</dbReference>
<reference evidence="11 12" key="1">
    <citation type="journal article" date="2011" name="Science">
        <title>The ecoresponsive genome of Daphnia pulex.</title>
        <authorList>
            <person name="Colbourne J.K."/>
            <person name="Pfrender M.E."/>
            <person name="Gilbert D."/>
            <person name="Thomas W.K."/>
            <person name="Tucker A."/>
            <person name="Oakley T.H."/>
            <person name="Tokishita S."/>
            <person name="Aerts A."/>
            <person name="Arnold G.J."/>
            <person name="Basu M.K."/>
            <person name="Bauer D.J."/>
            <person name="Caceres C.E."/>
            <person name="Carmel L."/>
            <person name="Casola C."/>
            <person name="Choi J.H."/>
            <person name="Detter J.C."/>
            <person name="Dong Q."/>
            <person name="Dusheyko S."/>
            <person name="Eads B.D."/>
            <person name="Frohlich T."/>
            <person name="Geiler-Samerotte K.A."/>
            <person name="Gerlach D."/>
            <person name="Hatcher P."/>
            <person name="Jogdeo S."/>
            <person name="Krijgsveld J."/>
            <person name="Kriventseva E.V."/>
            <person name="Kultz D."/>
            <person name="Laforsch C."/>
            <person name="Lindquist E."/>
            <person name="Lopez J."/>
            <person name="Manak J.R."/>
            <person name="Muller J."/>
            <person name="Pangilinan J."/>
            <person name="Patwardhan R.P."/>
            <person name="Pitluck S."/>
            <person name="Pritham E.J."/>
            <person name="Rechtsteiner A."/>
            <person name="Rho M."/>
            <person name="Rogozin I.B."/>
            <person name="Sakarya O."/>
            <person name="Salamov A."/>
            <person name="Schaack S."/>
            <person name="Shapiro H."/>
            <person name="Shiga Y."/>
            <person name="Skalitzky C."/>
            <person name="Smith Z."/>
            <person name="Souvorov A."/>
            <person name="Sung W."/>
            <person name="Tang Z."/>
            <person name="Tsuchiya D."/>
            <person name="Tu H."/>
            <person name="Vos H."/>
            <person name="Wang M."/>
            <person name="Wolf Y.I."/>
            <person name="Yamagata H."/>
            <person name="Yamada T."/>
            <person name="Ye Y."/>
            <person name="Shaw J.R."/>
            <person name="Andrews J."/>
            <person name="Crease T.J."/>
            <person name="Tang H."/>
            <person name="Lucas S.M."/>
            <person name="Robertson H.M."/>
            <person name="Bork P."/>
            <person name="Koonin E.V."/>
            <person name="Zdobnov E.M."/>
            <person name="Grigoriev I.V."/>
            <person name="Lynch M."/>
            <person name="Boore J.L."/>
        </authorList>
    </citation>
    <scope>NUCLEOTIDE SEQUENCE [LARGE SCALE GENOMIC DNA]</scope>
</reference>
<dbReference type="PANTHER" id="PTHR42643">
    <property type="entry name" value="IONOTROPIC RECEPTOR 20A-RELATED"/>
    <property type="match status" value="1"/>
</dbReference>
<comment type="similarity">
    <text evidence="2">Belongs to the glutamate-gated ion channel (TC 1.A.10.1) family.</text>
</comment>
<evidence type="ECO:0000256" key="2">
    <source>
        <dbReference type="ARBA" id="ARBA00008685"/>
    </source>
</evidence>
<dbReference type="HOGENOM" id="CLU_007257_4_2_1"/>
<dbReference type="OrthoDB" id="6355179at2759"/>
<name>E9GSL7_DAPPU</name>
<dbReference type="Proteomes" id="UP000000305">
    <property type="component" value="Unassembled WGS sequence"/>
</dbReference>
<feature type="transmembrane region" description="Helical" evidence="9">
    <location>
        <begin position="138"/>
        <end position="157"/>
    </location>
</feature>
<evidence type="ECO:0000256" key="5">
    <source>
        <dbReference type="ARBA" id="ARBA00022989"/>
    </source>
</evidence>
<organism evidence="11 12">
    <name type="scientific">Daphnia pulex</name>
    <name type="common">Water flea</name>
    <dbReference type="NCBI Taxonomy" id="6669"/>
    <lineage>
        <taxon>Eukaryota</taxon>
        <taxon>Metazoa</taxon>
        <taxon>Ecdysozoa</taxon>
        <taxon>Arthropoda</taxon>
        <taxon>Crustacea</taxon>
        <taxon>Branchiopoda</taxon>
        <taxon>Diplostraca</taxon>
        <taxon>Cladocera</taxon>
        <taxon>Anomopoda</taxon>
        <taxon>Daphniidae</taxon>
        <taxon>Daphnia</taxon>
    </lineage>
</organism>
<comment type="subcellular location">
    <subcellularLocation>
        <location evidence="1">Cell membrane</location>
        <topology evidence="1">Multi-pass membrane protein</topology>
    </subcellularLocation>
</comment>
<gene>
    <name evidence="11" type="ORF">DAPPUDRAFT_247527</name>
</gene>
<dbReference type="Gene3D" id="1.10.287.70">
    <property type="match status" value="1"/>
</dbReference>
<accession>E9GSL7</accession>
<evidence type="ECO:0000256" key="3">
    <source>
        <dbReference type="ARBA" id="ARBA00022475"/>
    </source>
</evidence>
<feature type="transmembrane region" description="Helical" evidence="9">
    <location>
        <begin position="37"/>
        <end position="54"/>
    </location>
</feature>